<reference evidence="2 3" key="1">
    <citation type="journal article" date="2005" name="Science">
        <title>Genome sequence of Theileria parva, a bovine pathogen that transforms lymphocytes.</title>
        <authorList>
            <person name="Gardner M.J."/>
            <person name="Bishop R."/>
            <person name="Shah T."/>
            <person name="de Villiers E.P."/>
            <person name="Carlton J.M."/>
            <person name="Hall N."/>
            <person name="Ren Q."/>
            <person name="Paulsen I.T."/>
            <person name="Pain A."/>
            <person name="Berriman M."/>
            <person name="Wilson R.J.M."/>
            <person name="Sato S."/>
            <person name="Ralph S.A."/>
            <person name="Mann D.J."/>
            <person name="Xiong Z."/>
            <person name="Shallom S.J."/>
            <person name="Weidman J."/>
            <person name="Jiang L."/>
            <person name="Lynn J."/>
            <person name="Weaver B."/>
            <person name="Shoaibi A."/>
            <person name="Domingo A.R."/>
            <person name="Wasawo D."/>
            <person name="Crabtree J."/>
            <person name="Wortman J.R."/>
            <person name="Haas B."/>
            <person name="Angiuoli S.V."/>
            <person name="Creasy T.H."/>
            <person name="Lu C."/>
            <person name="Suh B."/>
            <person name="Silva J.C."/>
            <person name="Utterback T.R."/>
            <person name="Feldblyum T.V."/>
            <person name="Pertea M."/>
            <person name="Allen J."/>
            <person name="Nierman W.C."/>
            <person name="Taracha E.L.N."/>
            <person name="Salzberg S.L."/>
            <person name="White O.R."/>
            <person name="Fitzhugh H.A."/>
            <person name="Morzaria S."/>
            <person name="Venter J.C."/>
            <person name="Fraser C.M."/>
            <person name="Nene V."/>
        </authorList>
    </citation>
    <scope>NUCLEOTIDE SEQUENCE [LARGE SCALE GENOMIC DNA]</scope>
    <source>
        <strain evidence="2 3">Muguga</strain>
    </source>
</reference>
<evidence type="ECO:0000313" key="2">
    <source>
        <dbReference type="EMBL" id="EAN32169.1"/>
    </source>
</evidence>
<keyword evidence="3" id="KW-1185">Reference proteome</keyword>
<dbReference type="KEGG" id="tpv:TP04_0815"/>
<dbReference type="Proteomes" id="UP000001949">
    <property type="component" value="Unassembled WGS sequence"/>
</dbReference>
<accession>Q4N1D1</accession>
<feature type="signal peptide" evidence="1">
    <location>
        <begin position="1"/>
        <end position="23"/>
    </location>
</feature>
<evidence type="ECO:0000313" key="3">
    <source>
        <dbReference type="Proteomes" id="UP000001949"/>
    </source>
</evidence>
<protein>
    <submittedName>
        <fullName evidence="2">Uncharacterized protein</fullName>
    </submittedName>
</protein>
<evidence type="ECO:0000256" key="1">
    <source>
        <dbReference type="SAM" id="SignalP"/>
    </source>
</evidence>
<organism evidence="2 3">
    <name type="scientific">Theileria parva</name>
    <name type="common">East coast fever infection agent</name>
    <dbReference type="NCBI Taxonomy" id="5875"/>
    <lineage>
        <taxon>Eukaryota</taxon>
        <taxon>Sar</taxon>
        <taxon>Alveolata</taxon>
        <taxon>Apicomplexa</taxon>
        <taxon>Aconoidasida</taxon>
        <taxon>Piroplasmida</taxon>
        <taxon>Theileriidae</taxon>
        <taxon>Theileria</taxon>
    </lineage>
</organism>
<dbReference type="AlphaFoldDB" id="Q4N1D1"/>
<keyword evidence="1" id="KW-0732">Signal</keyword>
<proteinExistence type="predicted"/>
<feature type="chain" id="PRO_5004240714" evidence="1">
    <location>
        <begin position="24"/>
        <end position="134"/>
    </location>
</feature>
<name>Q4N1D1_THEPA</name>
<dbReference type="eggNOG" id="ENOG502SVCZ">
    <property type="taxonomic scope" value="Eukaryota"/>
</dbReference>
<dbReference type="VEuPathDB" id="PiroplasmaDB:TpMuguga_04g00815"/>
<dbReference type="InParanoid" id="Q4N1D1"/>
<dbReference type="EMBL" id="AAGK01000004">
    <property type="protein sequence ID" value="EAN32169.1"/>
    <property type="molecule type" value="Genomic_DNA"/>
</dbReference>
<sequence length="134" mass="15582">MKIYTHFFLLIFTKLNFTKCVNQQSNIFPFGMPPHEDPEETLASLDGVMMLENAQRRADNEEFTEAEQRLLKIHRNKIREIVSLAFEPIHAMVIIKSSLLFSSPHEWNLSYETVSEGQWSSLVLQPTYPIILTI</sequence>
<gene>
    <name evidence="2" type="ordered locus">TP04_0815</name>
</gene>
<comment type="caution">
    <text evidence="2">The sequence shown here is derived from an EMBL/GenBank/DDBJ whole genome shotgun (WGS) entry which is preliminary data.</text>
</comment>